<dbReference type="GeneTree" id="ENSGT00940000176891"/>
<dbReference type="GO" id="GO:0005615">
    <property type="term" value="C:extracellular space"/>
    <property type="evidence" value="ECO:0007669"/>
    <property type="project" value="UniProtKB-KW"/>
</dbReference>
<keyword evidence="2" id="KW-0202">Cytokine</keyword>
<keyword evidence="8" id="KW-1185">Reference proteome</keyword>
<dbReference type="InterPro" id="IPR009079">
    <property type="entry name" value="4_helix_cytokine-like_core"/>
</dbReference>
<dbReference type="Gene3D" id="1.20.1250.10">
    <property type="match status" value="1"/>
</dbReference>
<evidence type="ECO:0000256" key="2">
    <source>
        <dbReference type="ARBA" id="ARBA00022514"/>
    </source>
</evidence>
<evidence type="ECO:0000313" key="7">
    <source>
        <dbReference type="Ensembl" id="ENSDLAP00005070727.1"/>
    </source>
</evidence>
<accession>A0A8P4KHP2</accession>
<keyword evidence="5" id="KW-1015">Disulfide bond</keyword>
<proteinExistence type="predicted"/>
<keyword evidence="4" id="KW-0051">Antiviral defense</keyword>
<dbReference type="Proteomes" id="UP000694389">
    <property type="component" value="Unassembled WGS sequence"/>
</dbReference>
<evidence type="ECO:0000256" key="4">
    <source>
        <dbReference type="ARBA" id="ARBA00023118"/>
    </source>
</evidence>
<evidence type="ECO:0000256" key="3">
    <source>
        <dbReference type="ARBA" id="ARBA00022525"/>
    </source>
</evidence>
<dbReference type="Pfam" id="PF00143">
    <property type="entry name" value="Interferon"/>
    <property type="match status" value="1"/>
</dbReference>
<evidence type="ECO:0000313" key="8">
    <source>
        <dbReference type="Proteomes" id="UP000694389"/>
    </source>
</evidence>
<dbReference type="GO" id="GO:0005125">
    <property type="term" value="F:cytokine activity"/>
    <property type="evidence" value="ECO:0007669"/>
    <property type="project" value="UniProtKB-KW"/>
</dbReference>
<dbReference type="AlphaFoldDB" id="A0A8P4KHP2"/>
<evidence type="ECO:0000256" key="5">
    <source>
        <dbReference type="ARBA" id="ARBA00023157"/>
    </source>
</evidence>
<dbReference type="InterPro" id="IPR000471">
    <property type="entry name" value="Interferon_alpha/beta/delta"/>
</dbReference>
<comment type="subcellular location">
    <subcellularLocation>
        <location evidence="1">Secreted</location>
    </subcellularLocation>
</comment>
<reference evidence="7" key="2">
    <citation type="submission" date="2025-09" db="UniProtKB">
        <authorList>
            <consortium name="Ensembl"/>
        </authorList>
    </citation>
    <scope>IDENTIFICATION</scope>
</reference>
<feature type="chain" id="PRO_5035787865" evidence="6">
    <location>
        <begin position="17"/>
        <end position="185"/>
    </location>
</feature>
<protein>
    <submittedName>
        <fullName evidence="7">Uncharacterized protein</fullName>
    </submittedName>
</protein>
<dbReference type="GO" id="GO:0005126">
    <property type="term" value="F:cytokine receptor binding"/>
    <property type="evidence" value="ECO:0007669"/>
    <property type="project" value="InterPro"/>
</dbReference>
<dbReference type="GO" id="GO:0051607">
    <property type="term" value="P:defense response to virus"/>
    <property type="evidence" value="ECO:0007669"/>
    <property type="project" value="UniProtKB-KW"/>
</dbReference>
<dbReference type="Ensembl" id="ENSDLAT00005084367.1">
    <property type="protein sequence ID" value="ENSDLAP00005070727.1"/>
    <property type="gene ID" value="ENSDLAG00005030343.1"/>
</dbReference>
<keyword evidence="6" id="KW-0732">Signal</keyword>
<keyword evidence="3" id="KW-0964">Secreted</keyword>
<sequence>MMLSSVLLVLLQVCSLQLMVVSKPACQLRGDLVQSLHHVLRDLGGDFPAHCLPYNNNISFPNSALPAASANHPQCRRALWVVYESLSEAELIFLNNDSPVGEGGVTWDDQKLEDFQTRLNRLVEDGRCLSRVGDSVSPYFTNVTAVIEQQESTACGWSALKRDLLWVLKSTLHDHRTCFTWLKAH</sequence>
<name>A0A8P4KHP2_DICLA</name>
<dbReference type="SUPFAM" id="SSF47266">
    <property type="entry name" value="4-helical cytokines"/>
    <property type="match status" value="1"/>
</dbReference>
<evidence type="ECO:0000256" key="1">
    <source>
        <dbReference type="ARBA" id="ARBA00004613"/>
    </source>
</evidence>
<evidence type="ECO:0000256" key="6">
    <source>
        <dbReference type="SAM" id="SignalP"/>
    </source>
</evidence>
<reference evidence="7" key="1">
    <citation type="submission" date="2025-08" db="UniProtKB">
        <authorList>
            <consortium name="Ensembl"/>
        </authorList>
    </citation>
    <scope>IDENTIFICATION</scope>
</reference>
<feature type="signal peptide" evidence="6">
    <location>
        <begin position="1"/>
        <end position="16"/>
    </location>
</feature>
<organism evidence="7 8">
    <name type="scientific">Dicentrarchus labrax</name>
    <name type="common">European seabass</name>
    <name type="synonym">Morone labrax</name>
    <dbReference type="NCBI Taxonomy" id="13489"/>
    <lineage>
        <taxon>Eukaryota</taxon>
        <taxon>Metazoa</taxon>
        <taxon>Chordata</taxon>
        <taxon>Craniata</taxon>
        <taxon>Vertebrata</taxon>
        <taxon>Euteleostomi</taxon>
        <taxon>Actinopterygii</taxon>
        <taxon>Neopterygii</taxon>
        <taxon>Teleostei</taxon>
        <taxon>Neoteleostei</taxon>
        <taxon>Acanthomorphata</taxon>
        <taxon>Eupercaria</taxon>
        <taxon>Moronidae</taxon>
        <taxon>Dicentrarchus</taxon>
    </lineage>
</organism>